<evidence type="ECO:0000256" key="1">
    <source>
        <dbReference type="ARBA" id="ARBA00014426"/>
    </source>
</evidence>
<dbReference type="GO" id="GO:0016874">
    <property type="term" value="F:ligase activity"/>
    <property type="evidence" value="ECO:0007669"/>
    <property type="project" value="UniProtKB-KW"/>
</dbReference>
<dbReference type="SUPFAM" id="SSF141000">
    <property type="entry name" value="Glu-tRNAGln amidotransferase C subunit"/>
    <property type="match status" value="1"/>
</dbReference>
<keyword evidence="3" id="KW-0436">Ligase</keyword>
<name>A0A841RAT7_9SPIO</name>
<dbReference type="InterPro" id="IPR003837">
    <property type="entry name" value="GatC"/>
</dbReference>
<dbReference type="RefSeq" id="WP_184746731.1">
    <property type="nucleotide sequence ID" value="NZ_JACHGJ010000003.1"/>
</dbReference>
<accession>A0A841RAT7</accession>
<organism evidence="3 4">
    <name type="scientific">Spirochaeta isovalerica</name>
    <dbReference type="NCBI Taxonomy" id="150"/>
    <lineage>
        <taxon>Bacteria</taxon>
        <taxon>Pseudomonadati</taxon>
        <taxon>Spirochaetota</taxon>
        <taxon>Spirochaetia</taxon>
        <taxon>Spirochaetales</taxon>
        <taxon>Spirochaetaceae</taxon>
        <taxon>Spirochaeta</taxon>
    </lineage>
</organism>
<keyword evidence="4" id="KW-1185">Reference proteome</keyword>
<dbReference type="Gene3D" id="1.10.20.60">
    <property type="entry name" value="Glu-tRNAGln amidotransferase C subunit, N-terminal domain"/>
    <property type="match status" value="1"/>
</dbReference>
<evidence type="ECO:0000256" key="2">
    <source>
        <dbReference type="SAM" id="MobiDB-lite"/>
    </source>
</evidence>
<dbReference type="GO" id="GO:0006450">
    <property type="term" value="P:regulation of translational fidelity"/>
    <property type="evidence" value="ECO:0007669"/>
    <property type="project" value="InterPro"/>
</dbReference>
<evidence type="ECO:0000313" key="3">
    <source>
        <dbReference type="EMBL" id="MBB6480471.1"/>
    </source>
</evidence>
<evidence type="ECO:0000313" key="4">
    <source>
        <dbReference type="Proteomes" id="UP000587760"/>
    </source>
</evidence>
<sequence length="92" mass="10289">MDKNELFKTAALAKLKMDDEEADKLAAEVSAMLDNFSAMMEADVKGLEPTTQTLQKENRTRSDSPGSSNLSNNLLDRVPEREDRFIVIPNVM</sequence>
<feature type="region of interest" description="Disordered" evidence="2">
    <location>
        <begin position="45"/>
        <end position="76"/>
    </location>
</feature>
<proteinExistence type="predicted"/>
<protein>
    <recommendedName>
        <fullName evidence="1">Glutamyl-tRNA(Gln) amidotransferase subunit C</fullName>
    </recommendedName>
</protein>
<dbReference type="AlphaFoldDB" id="A0A841RAT7"/>
<keyword evidence="3" id="KW-0808">Transferase</keyword>
<dbReference type="EMBL" id="JACHGJ010000003">
    <property type="protein sequence ID" value="MBB6480471.1"/>
    <property type="molecule type" value="Genomic_DNA"/>
</dbReference>
<dbReference type="GO" id="GO:0016740">
    <property type="term" value="F:transferase activity"/>
    <property type="evidence" value="ECO:0007669"/>
    <property type="project" value="UniProtKB-KW"/>
</dbReference>
<comment type="caution">
    <text evidence="3">The sequence shown here is derived from an EMBL/GenBank/DDBJ whole genome shotgun (WGS) entry which is preliminary data.</text>
</comment>
<dbReference type="NCBIfam" id="TIGR00135">
    <property type="entry name" value="gatC"/>
    <property type="match status" value="1"/>
</dbReference>
<dbReference type="Pfam" id="PF02686">
    <property type="entry name" value="GatC"/>
    <property type="match status" value="1"/>
</dbReference>
<dbReference type="InterPro" id="IPR036113">
    <property type="entry name" value="Asp/Glu-ADT_sf_sub_c"/>
</dbReference>
<reference evidence="3 4" key="1">
    <citation type="submission" date="2020-08" db="EMBL/GenBank/DDBJ databases">
        <title>Genomic Encyclopedia of Type Strains, Phase IV (KMG-IV): sequencing the most valuable type-strain genomes for metagenomic binning, comparative biology and taxonomic classification.</title>
        <authorList>
            <person name="Goeker M."/>
        </authorList>
    </citation>
    <scope>NUCLEOTIDE SEQUENCE [LARGE SCALE GENOMIC DNA]</scope>
    <source>
        <strain evidence="3 4">DSM 2461</strain>
    </source>
</reference>
<dbReference type="Proteomes" id="UP000587760">
    <property type="component" value="Unassembled WGS sequence"/>
</dbReference>
<gene>
    <name evidence="3" type="ORF">HNR50_002134</name>
</gene>